<proteinExistence type="predicted"/>
<sequence>MGKETDKCGMAGKSKKKPALGEEKGIFRQRKRHIWVLYLSVKKKKELNFHAF</sequence>
<name>U2PDJ9_EUBRA</name>
<comment type="caution">
    <text evidence="2">The sequence shown here is derived from an EMBL/GenBank/DDBJ whole genome shotgun (WGS) entry which is preliminary data.</text>
</comment>
<dbReference type="EMBL" id="AWVJ01000186">
    <property type="protein sequence ID" value="ERK41769.1"/>
    <property type="molecule type" value="Genomic_DNA"/>
</dbReference>
<gene>
    <name evidence="2" type="ORF">HMPREF0373_03105</name>
</gene>
<feature type="region of interest" description="Disordered" evidence="1">
    <location>
        <begin position="1"/>
        <end position="24"/>
    </location>
</feature>
<evidence type="ECO:0000256" key="1">
    <source>
        <dbReference type="SAM" id="MobiDB-lite"/>
    </source>
</evidence>
<reference evidence="2 3" key="1">
    <citation type="submission" date="2013-06" db="EMBL/GenBank/DDBJ databases">
        <authorList>
            <person name="Weinstock G."/>
            <person name="Sodergren E."/>
            <person name="Lobos E.A."/>
            <person name="Fulton L."/>
            <person name="Fulton R."/>
            <person name="Courtney L."/>
            <person name="Fronick C."/>
            <person name="O'Laughlin M."/>
            <person name="Godfrey J."/>
            <person name="Wilson R.M."/>
            <person name="Miner T."/>
            <person name="Farmer C."/>
            <person name="Delehaunty K."/>
            <person name="Cordes M."/>
            <person name="Minx P."/>
            <person name="Tomlinson C."/>
            <person name="Chen J."/>
            <person name="Wollam A."/>
            <person name="Pepin K.H."/>
            <person name="Bhonagiri V."/>
            <person name="Zhang X."/>
            <person name="Warren W."/>
            <person name="Mitreva M."/>
            <person name="Mardis E.R."/>
            <person name="Wilson R.K."/>
        </authorList>
    </citation>
    <scope>NUCLEOTIDE SEQUENCE [LARGE SCALE GENOMIC DNA]</scope>
    <source>
        <strain evidence="2 3">ATCC 29099</strain>
    </source>
</reference>
<protein>
    <submittedName>
        <fullName evidence="2">Uncharacterized protein</fullName>
    </submittedName>
</protein>
<dbReference type="HOGENOM" id="CLU_3080002_0_0_9"/>
<keyword evidence="3" id="KW-1185">Reference proteome</keyword>
<dbReference type="Proteomes" id="UP000016608">
    <property type="component" value="Unassembled WGS sequence"/>
</dbReference>
<organism evidence="2 3">
    <name type="scientific">Eubacterium ramulus ATCC 29099</name>
    <dbReference type="NCBI Taxonomy" id="1256908"/>
    <lineage>
        <taxon>Bacteria</taxon>
        <taxon>Bacillati</taxon>
        <taxon>Bacillota</taxon>
        <taxon>Clostridia</taxon>
        <taxon>Eubacteriales</taxon>
        <taxon>Eubacteriaceae</taxon>
        <taxon>Eubacterium</taxon>
    </lineage>
</organism>
<evidence type="ECO:0000313" key="2">
    <source>
        <dbReference type="EMBL" id="ERK41769.1"/>
    </source>
</evidence>
<dbReference type="AlphaFoldDB" id="U2PDJ9"/>
<accession>U2PDJ9</accession>
<evidence type="ECO:0000313" key="3">
    <source>
        <dbReference type="Proteomes" id="UP000016608"/>
    </source>
</evidence>